<feature type="repeat" description="TPR" evidence="3">
    <location>
        <begin position="120"/>
        <end position="153"/>
    </location>
</feature>
<evidence type="ECO:0000313" key="4">
    <source>
        <dbReference type="EMBL" id="TXF90152.1"/>
    </source>
</evidence>
<comment type="caution">
    <text evidence="4">The sequence shown here is derived from an EMBL/GenBank/DDBJ whole genome shotgun (WGS) entry which is preliminary data.</text>
</comment>
<dbReference type="PROSITE" id="PS50005">
    <property type="entry name" value="TPR"/>
    <property type="match status" value="5"/>
</dbReference>
<dbReference type="SUPFAM" id="SSF48452">
    <property type="entry name" value="TPR-like"/>
    <property type="match status" value="2"/>
</dbReference>
<dbReference type="PANTHER" id="PTHR44858:SF1">
    <property type="entry name" value="UDP-N-ACETYLGLUCOSAMINE--PEPTIDE N-ACETYLGLUCOSAMINYLTRANSFERASE SPINDLY-RELATED"/>
    <property type="match status" value="1"/>
</dbReference>
<dbReference type="EMBL" id="VOXD01000009">
    <property type="protein sequence ID" value="TXF90152.1"/>
    <property type="molecule type" value="Genomic_DNA"/>
</dbReference>
<dbReference type="InterPro" id="IPR050498">
    <property type="entry name" value="Ycf3"/>
</dbReference>
<reference evidence="4 5" key="1">
    <citation type="submission" date="2019-08" db="EMBL/GenBank/DDBJ databases">
        <title>Lewinella sp. strain SSH13 Genome sequencing and assembly.</title>
        <authorList>
            <person name="Kim I."/>
        </authorList>
    </citation>
    <scope>NUCLEOTIDE SEQUENCE [LARGE SCALE GENOMIC DNA]</scope>
    <source>
        <strain evidence="4 5">SSH13</strain>
    </source>
</reference>
<feature type="repeat" description="TPR" evidence="3">
    <location>
        <begin position="289"/>
        <end position="322"/>
    </location>
</feature>
<feature type="repeat" description="TPR" evidence="3">
    <location>
        <begin position="188"/>
        <end position="221"/>
    </location>
</feature>
<keyword evidence="5" id="KW-1185">Reference proteome</keyword>
<dbReference type="RefSeq" id="WP_147930191.1">
    <property type="nucleotide sequence ID" value="NZ_VOXD01000009.1"/>
</dbReference>
<protein>
    <submittedName>
        <fullName evidence="4">Tetratricopeptide repeat protein</fullName>
    </submittedName>
</protein>
<dbReference type="AlphaFoldDB" id="A0A5C7FUC3"/>
<sequence length="369" mass="41044">MLHSLSGRASIHACHNCPVSSSGGYGDYKANHLRQMIRSSIISLLLLLLYSCNGEAPPSEDVVTAPSRDPGIARLTEAINADPTNADLYAQRASMEYDKKNYDAAIADMAKALSIDSTNIEYHYNLADVYLDYYRSRLALRTLERASSLEPNNVETMLRLAETELTLKQYDDALVTLSEISKIDPRNPDVFYLLSQTFLETGDTARAINSVKEATEIDPDFTDAFIKTGQLLFAKGLPRAGQYFDAAVAIDPEDPIALHAKADYLRDNDQIGEAIKTYRAASLADRQYVAGYFNAGLLYLEQDSLQPALSEFNLVIKNDPVHIRGFFFRGYTHEQLGDPEAACRDYDVALRFAPDYQLAMDGYARLGCK</sequence>
<keyword evidence="1" id="KW-0677">Repeat</keyword>
<feature type="repeat" description="TPR" evidence="3">
    <location>
        <begin position="154"/>
        <end position="187"/>
    </location>
</feature>
<dbReference type="Pfam" id="PF13432">
    <property type="entry name" value="TPR_16"/>
    <property type="match status" value="1"/>
</dbReference>
<evidence type="ECO:0000313" key="5">
    <source>
        <dbReference type="Proteomes" id="UP000321907"/>
    </source>
</evidence>
<proteinExistence type="predicted"/>
<dbReference type="InterPro" id="IPR011990">
    <property type="entry name" value="TPR-like_helical_dom_sf"/>
</dbReference>
<gene>
    <name evidence="4" type="ORF">FUA23_07915</name>
</gene>
<dbReference type="Pfam" id="PF14559">
    <property type="entry name" value="TPR_19"/>
    <property type="match status" value="1"/>
</dbReference>
<keyword evidence="2 3" id="KW-0802">TPR repeat</keyword>
<dbReference type="Pfam" id="PF13181">
    <property type="entry name" value="TPR_8"/>
    <property type="match status" value="1"/>
</dbReference>
<feature type="repeat" description="TPR" evidence="3">
    <location>
        <begin position="86"/>
        <end position="119"/>
    </location>
</feature>
<dbReference type="PANTHER" id="PTHR44858">
    <property type="entry name" value="TETRATRICOPEPTIDE REPEAT PROTEIN 6"/>
    <property type="match status" value="1"/>
</dbReference>
<evidence type="ECO:0000256" key="3">
    <source>
        <dbReference type="PROSITE-ProRule" id="PRU00339"/>
    </source>
</evidence>
<dbReference type="Gene3D" id="1.25.40.10">
    <property type="entry name" value="Tetratricopeptide repeat domain"/>
    <property type="match status" value="2"/>
</dbReference>
<accession>A0A5C7FUC3</accession>
<dbReference type="OrthoDB" id="9803982at2"/>
<dbReference type="SMART" id="SM00028">
    <property type="entry name" value="TPR"/>
    <property type="match status" value="7"/>
</dbReference>
<dbReference type="Proteomes" id="UP000321907">
    <property type="component" value="Unassembled WGS sequence"/>
</dbReference>
<dbReference type="GO" id="GO:0009279">
    <property type="term" value="C:cell outer membrane"/>
    <property type="evidence" value="ECO:0007669"/>
    <property type="project" value="TreeGrafter"/>
</dbReference>
<dbReference type="InterPro" id="IPR019734">
    <property type="entry name" value="TPR_rpt"/>
</dbReference>
<organism evidence="4 5">
    <name type="scientific">Neolewinella aurantiaca</name>
    <dbReference type="NCBI Taxonomy" id="2602767"/>
    <lineage>
        <taxon>Bacteria</taxon>
        <taxon>Pseudomonadati</taxon>
        <taxon>Bacteroidota</taxon>
        <taxon>Saprospiria</taxon>
        <taxon>Saprospirales</taxon>
        <taxon>Lewinellaceae</taxon>
        <taxon>Neolewinella</taxon>
    </lineage>
</organism>
<dbReference type="Pfam" id="PF13414">
    <property type="entry name" value="TPR_11"/>
    <property type="match status" value="1"/>
</dbReference>
<name>A0A5C7FUC3_9BACT</name>
<evidence type="ECO:0000256" key="2">
    <source>
        <dbReference type="ARBA" id="ARBA00022803"/>
    </source>
</evidence>
<dbReference type="GO" id="GO:0046813">
    <property type="term" value="P:receptor-mediated virion attachment to host cell"/>
    <property type="evidence" value="ECO:0007669"/>
    <property type="project" value="TreeGrafter"/>
</dbReference>
<evidence type="ECO:0000256" key="1">
    <source>
        <dbReference type="ARBA" id="ARBA00022737"/>
    </source>
</evidence>